<dbReference type="PROSITE" id="PS50188">
    <property type="entry name" value="B302_SPRY"/>
    <property type="match status" value="1"/>
</dbReference>
<dbReference type="Proteomes" id="UP000663855">
    <property type="component" value="Unassembled WGS sequence"/>
</dbReference>
<dbReference type="PANTHER" id="PTHR46654">
    <property type="entry name" value="E3 UBIQUITIN-PROTEIN LIGASE HECTD3"/>
    <property type="match status" value="1"/>
</dbReference>
<dbReference type="Pfam" id="PF00622">
    <property type="entry name" value="SPRY"/>
    <property type="match status" value="1"/>
</dbReference>
<accession>A0A815NBQ7</accession>
<dbReference type="InterPro" id="IPR042469">
    <property type="entry name" value="HECTD3"/>
</dbReference>
<dbReference type="InterPro" id="IPR035983">
    <property type="entry name" value="Hect_E3_ubiquitin_ligase"/>
</dbReference>
<dbReference type="SMART" id="SM00119">
    <property type="entry name" value="HECTc"/>
    <property type="match status" value="1"/>
</dbReference>
<dbReference type="SUPFAM" id="SSF49899">
    <property type="entry name" value="Concanavalin A-like lectins/glucanases"/>
    <property type="match status" value="1"/>
</dbReference>
<dbReference type="InterPro" id="IPR001870">
    <property type="entry name" value="B30.2/SPRY"/>
</dbReference>
<evidence type="ECO:0000313" key="6">
    <source>
        <dbReference type="Proteomes" id="UP000663855"/>
    </source>
</evidence>
<dbReference type="CDD" id="cd11709">
    <property type="entry name" value="SPRY"/>
    <property type="match status" value="1"/>
</dbReference>
<feature type="domain" description="HECT" evidence="4">
    <location>
        <begin position="2744"/>
        <end position="3100"/>
    </location>
</feature>
<keyword evidence="1 2" id="KW-0833">Ubl conjugation pathway</keyword>
<dbReference type="Gene3D" id="2.60.120.920">
    <property type="match status" value="1"/>
</dbReference>
<dbReference type="Gene3D" id="3.30.2410.10">
    <property type="entry name" value="Hect, E3 ligase catalytic domain"/>
    <property type="match status" value="1"/>
</dbReference>
<dbReference type="EMBL" id="CAJNOV010010988">
    <property type="protein sequence ID" value="CAF1432619.1"/>
    <property type="molecule type" value="Genomic_DNA"/>
</dbReference>
<dbReference type="PROSITE" id="PS50237">
    <property type="entry name" value="HECT"/>
    <property type="match status" value="1"/>
</dbReference>
<proteinExistence type="predicted"/>
<feature type="active site" description="Glycyl thioester intermediate" evidence="2">
    <location>
        <position position="3077"/>
    </location>
</feature>
<dbReference type="InterPro" id="IPR000569">
    <property type="entry name" value="HECT_dom"/>
</dbReference>
<gene>
    <name evidence="5" type="ORF">CJN711_LOCUS23657</name>
</gene>
<dbReference type="InterPro" id="IPR003877">
    <property type="entry name" value="SPRY_dom"/>
</dbReference>
<evidence type="ECO:0000259" key="3">
    <source>
        <dbReference type="PROSITE" id="PS50188"/>
    </source>
</evidence>
<evidence type="ECO:0000256" key="2">
    <source>
        <dbReference type="PROSITE-ProRule" id="PRU00104"/>
    </source>
</evidence>
<dbReference type="GO" id="GO:0004842">
    <property type="term" value="F:ubiquitin-protein transferase activity"/>
    <property type="evidence" value="ECO:0007669"/>
    <property type="project" value="InterPro"/>
</dbReference>
<sequence>MGQHVSSINSQIINLLESNMLIRSSASVVATVGPEDVRLFLSSEIPTDTTSEKYPISKQGTNQIQNYLNFLTNIPEFEAVNNQMDTIFLSMSNDYQQIIQEINNNFAIREKIIASHFNTLKIDRTEPSFASKISTIFKSIEEHAPNNHSTDKQLEKKLHNLLFSKTTFKHVLSILSELLFDTHKTYDLKKILPQFNDHFILIRDEWEKQQIKINNKTTIDAKLLEQLHAIGGFPNTRLKHVLAKQFTGQFVSLFIFTHIDFHNTVNANKQFNSGSISSSMSFEFHPDTYKQLFDIIKKLTTVPMKDFNINLHYILIICLRLFATHLKFLFTITTNPSNGFLLTNDNNRIRNDGANQEINLSDFNISNDDLQLWSNTLLMLASREYETSDQMIVCSLASKCFIQILNRKVSSFTEKLSFIHQYIVENKHYILIRDFLTEFNTNTILLNWIEVLCDNRLDNTIAFNILYLFLDIYFNPSNEMKPKILNLIQQIIQRFQRIVFMQLSSTYSLANKYISYVLNNFNGKLETTNDLLNPILISLALMKEPHFNFTAIQIVISNVLPLLVEFTLKNSINAAPLAQILHYIYWLLSKMTSTMIIGSQTDTLEIKYAEKLQSRLFAGGCERLTNESNQYLLNLFESNIARYIQLNKSDFNFEQSSSDQEFLMSVYNNIDQGAQLISKIKTSIKDKQYLLQKSTEQQANHSCAALFAVYLKFYRRINLAKYELNRADDKKANKKLLSIFEHATHVYPLFARTKGQGGNCDELYQQIKTNTLFLLTSIKESNLIPIIECVSDEHISKPTFKRQYSRRPIKKHDFRLIRNAFQACTNFKKLMITKREINEEKQKNESVLRRNIDNFIFNEKKFESYELIQCMSRQYERAMIRLIIYQFSYKFIQNILDCNDKTQILTYLRIYLPYLRQTTIEWSYLENISAINIQLKEDLSRSYHLIIKQIFSYSSQLQDKNQMILVQNMFYLLNLSYELMDIYYLYKDDFLTILYNTYMHLNLDIKFICYTWFRLYVFKFCENFPIESNSTLKQIQELIFDKIILNELSVLRQSSPIKIENKSLDEKYSFNNVTIEWFTKAKNANNLSSTFEINLYINQYLMILLRHIQFYEHVQSYCATDKYIEELIYIYEHSDNQITCLLCLKILRRIIIFLSDDVNGKIKSMVNNFLSNILFSIGKTTPDITSELIYTYRTMMSFQSPWQMTSIELIFNTITTNFKSLESIDSILASLCILGGYIHPFCLGSIVEIHDTDETQLGVIIDINRDAQDLNTADVQPYLVQYIDTNKTQWIHADKLKVELAVLPPNLLDLPNVNEFIDLLFDALGYFIQYDQSTMDSILLLQLKRRSIAVLYRILNHKDLVDIFIQKPYLSIIAELLKTKQQTIDFHLLNKHQLEQYCLSLDRCKPSRKIIHDTNKIVNDDFFIWTKMPFKINSLNNDFTTANEWKSLMSKRDLQSFKQGRSGNDEIKIVELSSQLADKWFAEECGIEHRLPGKIYLVSESSNISFGTFIVENLQLTQGNWYFCVRLLESTFARIGWITNGFQPSESIGIGHDQYSWSYDGSQGMIYNNEQYPFHLENIRWSTNDVCGCGIEINGDRIRINYWLNGFFLGTAFEHNRPIYSTTSTLCNMLPNGDQTSYFPGVTLKVDDTAILSGCEFIFHPMDMFECPLPEGYKPLLVPTLVDIDDSFVPYPCNAYLIGNNIEDYFIHKRNNKSIRFLCDFISGDHLESKFLVDKYQLILSEQDQGFPLTIDDHQSWSISFDFSVLKTTNDYLDIPLLTFDTYSVRIPINKITTNTQIAIVRQTNERKIKVYVNNECRISECPIMTQFYLHVLPSVAVGMRNLAIWKYELSEEHIQRLFTSGLSYIAVDYHKLNEYKKQVNLLTFTKSQQYFENDLLVPLNEPFDEMKWEKKKIESDEDESKYFNPNHGNIQLFGNKNYLVLDKSINPWSEYTLIFDLSINSFPVTLVKLNTQTEICITPDGQICLSIANERIIQNALKIKLNEYIRLVISVQNQSIKVYINGSMEFNTNLDKNLLTITNKHIDLFQQSDLTNNSMNEDQLRIECKSITYLNRALNDIDEKLASPNYSLENVVAYPYSIISPSLIRIGYDESLIKLAMKLTTTRNIQLIATILHEKKFNQYNENILSKIGFPIKKEKLKDLIDFSNYDTEEKLPNLAEILLNHWHDIHIVSSLTTDKNWFQQTVNYLNIDDNLAEWIRDRSKTIEQFDLTYQLFDLNQSNTQEKTNIQTNQLKKTEYNHRDLTEEKYHECRLACEYGLISIYAHYTILNILRVWSYDGSSLFPLEKFGDCTFIVKLLRLLDYHYRYTRLHTDETIDRMSLLINSILKIELNELIKYCRIKDNRISYDILQSKAQLLYHLQKDIMIQSMKFFIDPSLLNSKYNNEYEVEKPNFNFILKLVHLFVKLISEKSTIKQADIDLLIPLVFPESLINVLFNLFLINPKHENKIIILRLFSTLIQTNNHFNLSTTIQQFFFHLFTELQPNSTSTTTQIMRTFQMAIMDFVFLLTEKQKSQSVSIDLANQIFALPQSFHDLLIIFDVINALTDKNKQTLFPELFIIQSIILLGENHQFTSVDIEQSNKHFDTKSDLQLIHFMNNNQLLKISFIEFISSLPTEPTPNTLYYKTYPSLWHIPAICIQIRAKLIYQFNLLVEQLVSFIDFSLFPGQSIFTDKIQKVKSYILYETKSKLFNTAVTLSIEEANTDIPTVNFDTVQANTNKRTMFQQAYEQLHTIAHITFRKENDQVWRAQYLAMHSTDQGGPFRDSVTCICADICSTQLSLFILCPNGRTNSGFNDDRWIPKAYPPNEPLPNRIRKQYQFIGQLMGMAIRRKHYLNLKFPNLLWKQLVREQITAADIENIDIQSFTMINEMEKSIKENDSSIETNELLSSILDELRYEVVSSNGQTYELVPNGKNIPITVSNFKDYCISYREYRLNEFNRQIECIRQGLYSIVPGYFLGLFTASELEEIVCGKGEMDVELLKRNTGYGGHYNQETQCIQRLWKILREIFNEEQKKLFLKFVWGRCTLPSCDDDFRSKFQIVPYTLSAELVDGALPRAHTCTFVLDLPEYSTIDITYDRLNYAITYCTSIDGDGNMNDDPMPTNLDSDSATEE</sequence>
<dbReference type="SUPFAM" id="SSF56204">
    <property type="entry name" value="Hect, E3 ligase catalytic domain"/>
    <property type="match status" value="1"/>
</dbReference>
<dbReference type="InterPro" id="IPR043136">
    <property type="entry name" value="B30.2/SPRY_sf"/>
</dbReference>
<evidence type="ECO:0000256" key="1">
    <source>
        <dbReference type="ARBA" id="ARBA00022786"/>
    </source>
</evidence>
<dbReference type="Gene3D" id="3.90.1750.10">
    <property type="entry name" value="Hect, E3 ligase catalytic domains"/>
    <property type="match status" value="1"/>
</dbReference>
<reference evidence="5" key="1">
    <citation type="submission" date="2021-02" db="EMBL/GenBank/DDBJ databases">
        <authorList>
            <person name="Nowell W R."/>
        </authorList>
    </citation>
    <scope>NUCLEOTIDE SEQUENCE</scope>
</reference>
<dbReference type="Gene3D" id="3.30.2160.10">
    <property type="entry name" value="Hect, E3 ligase catalytic domain"/>
    <property type="match status" value="1"/>
</dbReference>
<dbReference type="PANTHER" id="PTHR46654:SF1">
    <property type="entry name" value="E3 UBIQUITIN-PROTEIN LIGASE HECTD3"/>
    <property type="match status" value="1"/>
</dbReference>
<dbReference type="InterPro" id="IPR013320">
    <property type="entry name" value="ConA-like_dom_sf"/>
</dbReference>
<organism evidence="5 6">
    <name type="scientific">Rotaria magnacalcarata</name>
    <dbReference type="NCBI Taxonomy" id="392030"/>
    <lineage>
        <taxon>Eukaryota</taxon>
        <taxon>Metazoa</taxon>
        <taxon>Spiralia</taxon>
        <taxon>Gnathifera</taxon>
        <taxon>Rotifera</taxon>
        <taxon>Eurotatoria</taxon>
        <taxon>Bdelloidea</taxon>
        <taxon>Philodinida</taxon>
        <taxon>Philodinidae</taxon>
        <taxon>Rotaria</taxon>
    </lineage>
</organism>
<evidence type="ECO:0000259" key="4">
    <source>
        <dbReference type="PROSITE" id="PS50237"/>
    </source>
</evidence>
<name>A0A815NBQ7_9BILA</name>
<evidence type="ECO:0000313" key="5">
    <source>
        <dbReference type="EMBL" id="CAF1432619.1"/>
    </source>
</evidence>
<feature type="domain" description="B30.2/SPRY" evidence="3">
    <location>
        <begin position="1439"/>
        <end position="1658"/>
    </location>
</feature>
<protein>
    <submittedName>
        <fullName evidence="5">Uncharacterized protein</fullName>
    </submittedName>
</protein>
<comment type="caution">
    <text evidence="5">The sequence shown here is derived from an EMBL/GenBank/DDBJ whole genome shotgun (WGS) entry which is preliminary data.</text>
</comment>
<dbReference type="Pfam" id="PF00632">
    <property type="entry name" value="HECT"/>
    <property type="match status" value="1"/>
</dbReference>